<dbReference type="Proteomes" id="UP000198733">
    <property type="component" value="Unassembled WGS sequence"/>
</dbReference>
<proteinExistence type="predicted"/>
<dbReference type="SUPFAM" id="SSF110296">
    <property type="entry name" value="Oligoxyloglucan reducing end-specific cellobiohydrolase"/>
    <property type="match status" value="1"/>
</dbReference>
<sequence length="301" mass="33103">MIKKLVFLIIILTGILITGCNSNDDQAFEEPFDGSLEHVHGMGYAGNDGGLYFASHTGLKIYRDGEWFETTKNFNDYMGFSPVDQGFYTSGHPGKDSDLPNPLGIQRSFDGGETLKSIDFVGETDFHEMAVGYTSHDIFLKNHKENSKLGVGFYISSDNGESWEGIVASGIEGEVFALAIHPSDSDYLAAATTTGIYLSNDRGKNFKMITEGVQGTAVYFNEENLIYASYDSTPSLAKFNIKTGEQVTINLPELTEDGPVNIAQNQQNNQELAIYTTKGNAYISEDSTETWLQILENGKVK</sequence>
<dbReference type="NCBIfam" id="NF045728">
    <property type="entry name" value="glycosyl_F510_1955"/>
    <property type="match status" value="1"/>
</dbReference>
<reference evidence="3 4" key="1">
    <citation type="submission" date="2016-10" db="EMBL/GenBank/DDBJ databases">
        <authorList>
            <person name="Varghese N."/>
            <person name="Submissions S."/>
        </authorList>
    </citation>
    <scope>NUCLEOTIDE SEQUENCE [LARGE SCALE GENOMIC DNA]</scope>
    <source>
        <strain evidence="3 4">CGMCC 1.7734</strain>
    </source>
</reference>
<dbReference type="PROSITE" id="PS51257">
    <property type="entry name" value="PROKAR_LIPOPROTEIN"/>
    <property type="match status" value="1"/>
</dbReference>
<evidence type="ECO:0000313" key="3">
    <source>
        <dbReference type="EMBL" id="SEQ95718.1"/>
    </source>
</evidence>
<accession>A0A1H9K9J3</accession>
<keyword evidence="3" id="KW-0675">Receptor</keyword>
<keyword evidence="4" id="KW-1185">Reference proteome</keyword>
<keyword evidence="1" id="KW-0677">Repeat</keyword>
<evidence type="ECO:0000313" key="4">
    <source>
        <dbReference type="Proteomes" id="UP000198733"/>
    </source>
</evidence>
<dbReference type="InterPro" id="IPR031778">
    <property type="entry name" value="Sortilin_N"/>
</dbReference>
<gene>
    <name evidence="3" type="ORF">SAMN05216232_3800</name>
</gene>
<dbReference type="Pfam" id="PF15902">
    <property type="entry name" value="Sortilin-Vps10"/>
    <property type="match status" value="1"/>
</dbReference>
<feature type="domain" description="Sortilin N-terminal" evidence="2">
    <location>
        <begin position="106"/>
        <end position="231"/>
    </location>
</feature>
<protein>
    <submittedName>
        <fullName evidence="3">Sortilin, neurotensin receptor 3</fullName>
    </submittedName>
</protein>
<dbReference type="InterPro" id="IPR054817">
    <property type="entry name" value="Glycosyl_F510_1955-like"/>
</dbReference>
<dbReference type="EMBL" id="FOEH01000008">
    <property type="protein sequence ID" value="SEQ95718.1"/>
    <property type="molecule type" value="Genomic_DNA"/>
</dbReference>
<comment type="caution">
    <text evidence="3">The sequence shown here is derived from an EMBL/GenBank/DDBJ whole genome shotgun (WGS) entry which is preliminary data.</text>
</comment>
<dbReference type="InterPro" id="IPR015943">
    <property type="entry name" value="WD40/YVTN_repeat-like_dom_sf"/>
</dbReference>
<organism evidence="3 4">
    <name type="scientific">Virgibacillus subterraneus</name>
    <dbReference type="NCBI Taxonomy" id="621109"/>
    <lineage>
        <taxon>Bacteria</taxon>
        <taxon>Bacillati</taxon>
        <taxon>Bacillota</taxon>
        <taxon>Bacilli</taxon>
        <taxon>Bacillales</taxon>
        <taxon>Bacillaceae</taxon>
        <taxon>Virgibacillus</taxon>
    </lineage>
</organism>
<evidence type="ECO:0000259" key="2">
    <source>
        <dbReference type="Pfam" id="PF15902"/>
    </source>
</evidence>
<dbReference type="RefSeq" id="WP_092506240.1">
    <property type="nucleotide sequence ID" value="NZ_FOEH01000008.1"/>
</dbReference>
<dbReference type="Gene3D" id="2.130.10.10">
    <property type="entry name" value="YVTN repeat-like/Quinoprotein amine dehydrogenase"/>
    <property type="match status" value="1"/>
</dbReference>
<evidence type="ECO:0000256" key="1">
    <source>
        <dbReference type="ARBA" id="ARBA00022737"/>
    </source>
</evidence>
<name>A0A1H9K9J3_9BACI</name>